<feature type="compositionally biased region" description="Basic and acidic residues" evidence="1">
    <location>
        <begin position="1"/>
        <end position="10"/>
    </location>
</feature>
<reference evidence="3" key="1">
    <citation type="journal article" date="2015" name="PLoS Genet.">
        <title>Genome Sequence and Transcriptome Analyses of Chrysochromulina tobin: Metabolic Tools for Enhanced Algal Fitness in the Prominent Order Prymnesiales (Haptophyceae).</title>
        <authorList>
            <person name="Hovde B.T."/>
            <person name="Deodato C.R."/>
            <person name="Hunsperger H.M."/>
            <person name="Ryken S.A."/>
            <person name="Yost W."/>
            <person name="Jha R.K."/>
            <person name="Patterson J."/>
            <person name="Monnat R.J. Jr."/>
            <person name="Barlow S.B."/>
            <person name="Starkenburg S.R."/>
            <person name="Cattolico R.A."/>
        </authorList>
    </citation>
    <scope>NUCLEOTIDE SEQUENCE</scope>
    <source>
        <strain evidence="3">CCMP291</strain>
    </source>
</reference>
<dbReference type="Proteomes" id="UP000037460">
    <property type="component" value="Unassembled WGS sequence"/>
</dbReference>
<feature type="region of interest" description="Disordered" evidence="1">
    <location>
        <begin position="120"/>
        <end position="165"/>
    </location>
</feature>
<feature type="region of interest" description="Disordered" evidence="1">
    <location>
        <begin position="213"/>
        <end position="295"/>
    </location>
</feature>
<protein>
    <submittedName>
        <fullName evidence="2">Uncharacterized protein</fullName>
    </submittedName>
</protein>
<feature type="compositionally biased region" description="Low complexity" evidence="1">
    <location>
        <begin position="283"/>
        <end position="295"/>
    </location>
</feature>
<organism evidence="2 3">
    <name type="scientific">Chrysochromulina tobinii</name>
    <dbReference type="NCBI Taxonomy" id="1460289"/>
    <lineage>
        <taxon>Eukaryota</taxon>
        <taxon>Haptista</taxon>
        <taxon>Haptophyta</taxon>
        <taxon>Prymnesiophyceae</taxon>
        <taxon>Prymnesiales</taxon>
        <taxon>Chrysochromulinaceae</taxon>
        <taxon>Chrysochromulina</taxon>
    </lineage>
</organism>
<accession>A0A0M0JWE5</accession>
<feature type="compositionally biased region" description="Basic and acidic residues" evidence="1">
    <location>
        <begin position="150"/>
        <end position="165"/>
    </location>
</feature>
<feature type="region of interest" description="Disordered" evidence="1">
    <location>
        <begin position="1"/>
        <end position="70"/>
    </location>
</feature>
<comment type="caution">
    <text evidence="2">The sequence shown here is derived from an EMBL/GenBank/DDBJ whole genome shotgun (WGS) entry which is preliminary data.</text>
</comment>
<feature type="compositionally biased region" description="Low complexity" evidence="1">
    <location>
        <begin position="31"/>
        <end position="40"/>
    </location>
</feature>
<gene>
    <name evidence="2" type="ORF">Ctob_008123</name>
</gene>
<dbReference type="EMBL" id="JWZX01002136">
    <property type="protein sequence ID" value="KOO30880.1"/>
    <property type="molecule type" value="Genomic_DNA"/>
</dbReference>
<feature type="compositionally biased region" description="Basic and acidic residues" evidence="1">
    <location>
        <begin position="213"/>
        <end position="238"/>
    </location>
</feature>
<evidence type="ECO:0000313" key="3">
    <source>
        <dbReference type="Proteomes" id="UP000037460"/>
    </source>
</evidence>
<evidence type="ECO:0000256" key="1">
    <source>
        <dbReference type="SAM" id="MobiDB-lite"/>
    </source>
</evidence>
<proteinExistence type="predicted"/>
<sequence length="295" mass="33365">MLKSEARSSARIEYLSKVAKQEPQYEPPPSTSRTRSTHTSGAPSTRRSKTSRGGAPTYMKSKEKAGARWRSMLSEDELETVMTKDNINSGRQFSELLERLQEEPIREMARQEMLKARAEAAINPKPTHTPKPAHWRKKTFTCDAGPKFGSKREMSTKGREWQLEKQRQMQELRKLAELRSSYKESVAVCNFEHRNRQMEYMRTPAHELRTTATDRARAKEKAKRAKEEVERAKSRSMDSRYVVAQQEAEAHLEGTPAVDDVMTGAADDDMPPTADDVLPPPAKATVSAAADSAVW</sequence>
<keyword evidence="3" id="KW-1185">Reference proteome</keyword>
<name>A0A0M0JWE5_9EUKA</name>
<evidence type="ECO:0000313" key="2">
    <source>
        <dbReference type="EMBL" id="KOO30880.1"/>
    </source>
</evidence>
<dbReference type="AlphaFoldDB" id="A0A0M0JWE5"/>